<evidence type="ECO:0000313" key="2">
    <source>
        <dbReference type="EMBL" id="BES91668.1"/>
    </source>
</evidence>
<feature type="region of interest" description="Disordered" evidence="1">
    <location>
        <begin position="58"/>
        <end position="86"/>
    </location>
</feature>
<organism evidence="2 3">
    <name type="scientific">Nesidiocoris tenuis</name>
    <dbReference type="NCBI Taxonomy" id="355587"/>
    <lineage>
        <taxon>Eukaryota</taxon>
        <taxon>Metazoa</taxon>
        <taxon>Ecdysozoa</taxon>
        <taxon>Arthropoda</taxon>
        <taxon>Hexapoda</taxon>
        <taxon>Insecta</taxon>
        <taxon>Pterygota</taxon>
        <taxon>Neoptera</taxon>
        <taxon>Paraneoptera</taxon>
        <taxon>Hemiptera</taxon>
        <taxon>Heteroptera</taxon>
        <taxon>Panheteroptera</taxon>
        <taxon>Cimicomorpha</taxon>
        <taxon>Miridae</taxon>
        <taxon>Dicyphina</taxon>
        <taxon>Nesidiocoris</taxon>
    </lineage>
</organism>
<dbReference type="EMBL" id="AP028911">
    <property type="protein sequence ID" value="BES91668.1"/>
    <property type="molecule type" value="Genomic_DNA"/>
</dbReference>
<proteinExistence type="predicted"/>
<dbReference type="Proteomes" id="UP001307889">
    <property type="component" value="Chromosome 3"/>
</dbReference>
<sequence length="107" mass="12561">MMCEPSWQVQLESFTRTVGKRLYETGVKRKRIFTGVQIYYAVDEDYLRPIFNAIERTTRQGESAKMAQPRKQGESSPTTQPELWLGLPHPQYGTLLHKHVKHDVQEW</sequence>
<keyword evidence="3" id="KW-1185">Reference proteome</keyword>
<name>A0ABN7AHZ0_9HEMI</name>
<gene>
    <name evidence="2" type="ORF">NTJ_04476</name>
</gene>
<evidence type="ECO:0000256" key="1">
    <source>
        <dbReference type="SAM" id="MobiDB-lite"/>
    </source>
</evidence>
<reference evidence="2 3" key="1">
    <citation type="submission" date="2023-09" db="EMBL/GenBank/DDBJ databases">
        <title>Nesidiocoris tenuis whole genome shotgun sequence.</title>
        <authorList>
            <person name="Shibata T."/>
            <person name="Shimoda M."/>
            <person name="Kobayashi T."/>
            <person name="Uehara T."/>
        </authorList>
    </citation>
    <scope>NUCLEOTIDE SEQUENCE [LARGE SCALE GENOMIC DNA]</scope>
    <source>
        <strain evidence="2 3">Japan</strain>
    </source>
</reference>
<evidence type="ECO:0000313" key="3">
    <source>
        <dbReference type="Proteomes" id="UP001307889"/>
    </source>
</evidence>
<accession>A0ABN7AHZ0</accession>
<protein>
    <submittedName>
        <fullName evidence="2">Uncharacterized protein</fullName>
    </submittedName>
</protein>